<accession>A0A0F9HLA6</accession>
<name>A0A0F9HLA6_9ZZZZ</name>
<comment type="caution">
    <text evidence="1">The sequence shown here is derived from an EMBL/GenBank/DDBJ whole genome shotgun (WGS) entry which is preliminary data.</text>
</comment>
<sequence>MTVKGGKKCHVCLIRKLSVVACDFCGHNTCIDPRCMVAVWQDKMCWKCQKDPSHRTLKEVPVG</sequence>
<evidence type="ECO:0000313" key="1">
    <source>
        <dbReference type="EMBL" id="KKM03952.1"/>
    </source>
</evidence>
<organism evidence="1">
    <name type="scientific">marine sediment metagenome</name>
    <dbReference type="NCBI Taxonomy" id="412755"/>
    <lineage>
        <taxon>unclassified sequences</taxon>
        <taxon>metagenomes</taxon>
        <taxon>ecological metagenomes</taxon>
    </lineage>
</organism>
<protein>
    <submittedName>
        <fullName evidence="1">Uncharacterized protein</fullName>
    </submittedName>
</protein>
<dbReference type="AlphaFoldDB" id="A0A0F9HLA6"/>
<gene>
    <name evidence="1" type="ORF">LCGC14_1769210</name>
</gene>
<proteinExistence type="predicted"/>
<reference evidence="1" key="1">
    <citation type="journal article" date="2015" name="Nature">
        <title>Complex archaea that bridge the gap between prokaryotes and eukaryotes.</title>
        <authorList>
            <person name="Spang A."/>
            <person name="Saw J.H."/>
            <person name="Jorgensen S.L."/>
            <person name="Zaremba-Niedzwiedzka K."/>
            <person name="Martijn J."/>
            <person name="Lind A.E."/>
            <person name="van Eijk R."/>
            <person name="Schleper C."/>
            <person name="Guy L."/>
            <person name="Ettema T.J."/>
        </authorList>
    </citation>
    <scope>NUCLEOTIDE SEQUENCE</scope>
</reference>
<dbReference type="EMBL" id="LAZR01016566">
    <property type="protein sequence ID" value="KKM03952.1"/>
    <property type="molecule type" value="Genomic_DNA"/>
</dbReference>